<evidence type="ECO:0000313" key="4">
    <source>
        <dbReference type="Proteomes" id="UP000029868"/>
    </source>
</evidence>
<feature type="signal peptide" evidence="1">
    <location>
        <begin position="1"/>
        <end position="18"/>
    </location>
</feature>
<protein>
    <submittedName>
        <fullName evidence="3">PEP motif putative anchor domain protein</fullName>
    </submittedName>
</protein>
<evidence type="ECO:0000256" key="1">
    <source>
        <dbReference type="SAM" id="SignalP"/>
    </source>
</evidence>
<evidence type="ECO:0000259" key="2">
    <source>
        <dbReference type="Pfam" id="PF07589"/>
    </source>
</evidence>
<dbReference type="PATRIC" id="fig|28229.3.peg.2821"/>
<dbReference type="Proteomes" id="UP000029868">
    <property type="component" value="Unassembled WGS sequence"/>
</dbReference>
<feature type="chain" id="PRO_5001949178" evidence="1">
    <location>
        <begin position="19"/>
        <end position="193"/>
    </location>
</feature>
<organism evidence="3 4">
    <name type="scientific">Colwellia psychrerythraea</name>
    <name type="common">Vibrio psychroerythus</name>
    <dbReference type="NCBI Taxonomy" id="28229"/>
    <lineage>
        <taxon>Bacteria</taxon>
        <taxon>Pseudomonadati</taxon>
        <taxon>Pseudomonadota</taxon>
        <taxon>Gammaproteobacteria</taxon>
        <taxon>Alteromonadales</taxon>
        <taxon>Colwelliaceae</taxon>
        <taxon>Colwellia</taxon>
    </lineage>
</organism>
<dbReference type="NCBIfam" id="TIGR02595">
    <property type="entry name" value="PEP_CTERM"/>
    <property type="match status" value="1"/>
</dbReference>
<gene>
    <name evidence="3" type="ORF">GAB14E_3103</name>
</gene>
<accession>A0A099KMG2</accession>
<evidence type="ECO:0000313" key="3">
    <source>
        <dbReference type="EMBL" id="KGJ91621.1"/>
    </source>
</evidence>
<feature type="domain" description="Ice-binding protein C-terminal" evidence="2">
    <location>
        <begin position="168"/>
        <end position="190"/>
    </location>
</feature>
<proteinExistence type="predicted"/>
<dbReference type="AlphaFoldDB" id="A0A099KMG2"/>
<sequence>MKKIVCLLVFIFASSANATLLSFDDLESAGSGNSNHSSYSNQGFQLTTTSAGFASWYQDNSAYNASAALFNNHANGVTRLSAIDGSLFGLTSIDLDTVYANDNGPSPVEFLGYDINGQLVATENITLTSDAWVTLDFSSSFSNIAYVEWTQTTSYHQFDNVLINGSTSVPEPSSVVLLVLALAGVGLSRKRLL</sequence>
<dbReference type="Pfam" id="PF07589">
    <property type="entry name" value="PEP-CTERM"/>
    <property type="match status" value="1"/>
</dbReference>
<dbReference type="InterPro" id="IPR013424">
    <property type="entry name" value="Ice-binding_C"/>
</dbReference>
<keyword evidence="1" id="KW-0732">Signal</keyword>
<dbReference type="EMBL" id="JQEC01000040">
    <property type="protein sequence ID" value="KGJ91621.1"/>
    <property type="molecule type" value="Genomic_DNA"/>
</dbReference>
<comment type="caution">
    <text evidence="3">The sequence shown here is derived from an EMBL/GenBank/DDBJ whole genome shotgun (WGS) entry which is preliminary data.</text>
</comment>
<name>A0A099KMG2_COLPS</name>
<reference evidence="3 4" key="1">
    <citation type="submission" date="2014-08" db="EMBL/GenBank/DDBJ databases">
        <title>Genomic and Phenotypic Diversity of Colwellia psychrerythraea strains from Disparate Marine Basins.</title>
        <authorList>
            <person name="Techtmann S.M."/>
            <person name="Stelling S.C."/>
            <person name="Utturkar S.M."/>
            <person name="Alshibli N."/>
            <person name="Harris A."/>
            <person name="Brown S.D."/>
            <person name="Hazen T.C."/>
        </authorList>
    </citation>
    <scope>NUCLEOTIDE SEQUENCE [LARGE SCALE GENOMIC DNA]</scope>
    <source>
        <strain evidence="3 4">GAB14E</strain>
    </source>
</reference>
<dbReference type="RefSeq" id="WP_033082848.1">
    <property type="nucleotide sequence ID" value="NZ_JQEC01000040.1"/>
</dbReference>